<dbReference type="EMBL" id="UGQB01000004">
    <property type="protein sequence ID" value="STZ07165.1"/>
    <property type="molecule type" value="Genomic_DNA"/>
</dbReference>
<dbReference type="Proteomes" id="UP000254065">
    <property type="component" value="Unassembled WGS sequence"/>
</dbReference>
<feature type="domain" description="Transposase Synechocystis PCC 6803" evidence="1">
    <location>
        <begin position="1"/>
        <end position="121"/>
    </location>
</feature>
<accession>A0A378R4D8</accession>
<dbReference type="InterPro" id="IPR009057">
    <property type="entry name" value="Homeodomain-like_sf"/>
</dbReference>
<evidence type="ECO:0000313" key="3">
    <source>
        <dbReference type="EMBL" id="STZ09461.1"/>
    </source>
</evidence>
<sequence>MAYSLEIRQKALAYYDKCKNIDLVIEAFGVSRHTVFRWRRQLKETGNLSCKKPTNRPRKFDRKEILAYVEANPDKYLREIGEVFGCSDMAIHKALKAMNITLKKRPQLTSSKTQTKSKTSKTN</sequence>
<organism evidence="3 4">
    <name type="scientific">Moraxella caprae</name>
    <dbReference type="NCBI Taxonomy" id="90240"/>
    <lineage>
        <taxon>Bacteria</taxon>
        <taxon>Pseudomonadati</taxon>
        <taxon>Pseudomonadota</taxon>
        <taxon>Gammaproteobacteria</taxon>
        <taxon>Moraxellales</taxon>
        <taxon>Moraxellaceae</taxon>
        <taxon>Moraxella</taxon>
    </lineage>
</organism>
<dbReference type="SUPFAM" id="SSF46689">
    <property type="entry name" value="Homeodomain-like"/>
    <property type="match status" value="1"/>
</dbReference>
<dbReference type="RefSeq" id="WP_115340996.1">
    <property type="nucleotide sequence ID" value="NZ_UGQB01000004.1"/>
</dbReference>
<dbReference type="AlphaFoldDB" id="A0A378R4D8"/>
<keyword evidence="4" id="KW-1185">Reference proteome</keyword>
<gene>
    <name evidence="2" type="ORF">NCTC12877_00120</name>
    <name evidence="3" type="ORF">NCTC12877_02477</name>
</gene>
<dbReference type="Pfam" id="PF01710">
    <property type="entry name" value="HTH_Tnp_IS630"/>
    <property type="match status" value="1"/>
</dbReference>
<evidence type="ECO:0000259" key="1">
    <source>
        <dbReference type="Pfam" id="PF01710"/>
    </source>
</evidence>
<proteinExistence type="predicted"/>
<name>A0A378R4D8_9GAMM</name>
<dbReference type="InterPro" id="IPR002622">
    <property type="entry name" value="Transposase_14"/>
</dbReference>
<evidence type="ECO:0000313" key="2">
    <source>
        <dbReference type="EMBL" id="STZ07165.1"/>
    </source>
</evidence>
<protein>
    <submittedName>
        <fullName evidence="3">Transposase and inactivated derivatives</fullName>
    </submittedName>
</protein>
<dbReference type="OrthoDB" id="7068211at2"/>
<reference evidence="3 4" key="1">
    <citation type="submission" date="2018-06" db="EMBL/GenBank/DDBJ databases">
        <authorList>
            <consortium name="Pathogen Informatics"/>
            <person name="Doyle S."/>
        </authorList>
    </citation>
    <scope>NUCLEOTIDE SEQUENCE [LARGE SCALE GENOMIC DNA]</scope>
    <source>
        <strain evidence="3 4">NCTC12877</strain>
    </source>
</reference>
<evidence type="ECO:0000313" key="4">
    <source>
        <dbReference type="Proteomes" id="UP000254065"/>
    </source>
</evidence>
<dbReference type="EMBL" id="UGQB01000004">
    <property type="protein sequence ID" value="STZ09461.1"/>
    <property type="molecule type" value="Genomic_DNA"/>
</dbReference>